<dbReference type="InterPro" id="IPR006140">
    <property type="entry name" value="D-isomer_DH_NAD-bd"/>
</dbReference>
<comment type="caution">
    <text evidence="3">The sequence shown here is derived from an EMBL/GenBank/DDBJ whole genome shotgun (WGS) entry which is preliminary data.</text>
</comment>
<organism evidence="3 4">
    <name type="scientific">Cerasibacillus quisquiliarum</name>
    <dbReference type="NCBI Taxonomy" id="227865"/>
    <lineage>
        <taxon>Bacteria</taxon>
        <taxon>Bacillati</taxon>
        <taxon>Bacillota</taxon>
        <taxon>Bacilli</taxon>
        <taxon>Bacillales</taxon>
        <taxon>Bacillaceae</taxon>
        <taxon>Cerasibacillus</taxon>
    </lineage>
</organism>
<dbReference type="RefSeq" id="WP_146935776.1">
    <property type="nucleotide sequence ID" value="NZ_BJXW01000008.1"/>
</dbReference>
<protein>
    <submittedName>
        <fullName evidence="3">Dipicolinate synthase subunit A</fullName>
    </submittedName>
</protein>
<dbReference type="Gene3D" id="3.40.50.720">
    <property type="entry name" value="NAD(P)-binding Rossmann-like Domain"/>
    <property type="match status" value="2"/>
</dbReference>
<dbReference type="Proteomes" id="UP000321491">
    <property type="component" value="Unassembled WGS sequence"/>
</dbReference>
<dbReference type="AlphaFoldDB" id="A0A511UXJ6"/>
<evidence type="ECO:0000313" key="3">
    <source>
        <dbReference type="EMBL" id="GEN30478.1"/>
    </source>
</evidence>
<keyword evidence="4" id="KW-1185">Reference proteome</keyword>
<dbReference type="InterPro" id="IPR036291">
    <property type="entry name" value="NAD(P)-bd_dom_sf"/>
</dbReference>
<dbReference type="GO" id="GO:0051287">
    <property type="term" value="F:NAD binding"/>
    <property type="evidence" value="ECO:0007669"/>
    <property type="project" value="InterPro"/>
</dbReference>
<dbReference type="Pfam" id="PF16924">
    <property type="entry name" value="DpaA_N"/>
    <property type="match status" value="1"/>
</dbReference>
<dbReference type="SUPFAM" id="SSF51735">
    <property type="entry name" value="NAD(P)-binding Rossmann-fold domains"/>
    <property type="match status" value="1"/>
</dbReference>
<dbReference type="OrthoDB" id="8840764at2"/>
<evidence type="ECO:0000259" key="2">
    <source>
        <dbReference type="Pfam" id="PF16924"/>
    </source>
</evidence>
<dbReference type="EMBL" id="BJXW01000008">
    <property type="protein sequence ID" value="GEN30478.1"/>
    <property type="molecule type" value="Genomic_DNA"/>
</dbReference>
<dbReference type="InterPro" id="IPR031629">
    <property type="entry name" value="DpaA_N"/>
</dbReference>
<dbReference type="NCBIfam" id="TIGR02853">
    <property type="entry name" value="spore_dpaA"/>
    <property type="match status" value="1"/>
</dbReference>
<reference evidence="3 4" key="1">
    <citation type="submission" date="2019-07" db="EMBL/GenBank/DDBJ databases">
        <title>Whole genome shotgun sequence of Cerasibacillus quisquiliarum NBRC 102429.</title>
        <authorList>
            <person name="Hosoyama A."/>
            <person name="Uohara A."/>
            <person name="Ohji S."/>
            <person name="Ichikawa N."/>
        </authorList>
    </citation>
    <scope>NUCLEOTIDE SEQUENCE [LARGE SCALE GENOMIC DNA]</scope>
    <source>
        <strain evidence="3 4">NBRC 102429</strain>
    </source>
</reference>
<name>A0A511UXJ6_9BACI</name>
<feature type="domain" description="D-isomer specific 2-hydroxyacid dehydrogenase NAD-binding" evidence="1">
    <location>
        <begin position="148"/>
        <end position="240"/>
    </location>
</feature>
<dbReference type="Pfam" id="PF02826">
    <property type="entry name" value="2-Hacid_dh_C"/>
    <property type="match status" value="1"/>
</dbReference>
<dbReference type="InterPro" id="IPR014215">
    <property type="entry name" value="Dipicolinic_acid_synth_A"/>
</dbReference>
<dbReference type="NCBIfam" id="NF006162">
    <property type="entry name" value="PRK08306.1"/>
    <property type="match status" value="1"/>
</dbReference>
<accession>A0A511UXJ6</accession>
<gene>
    <name evidence="3" type="primary">dapA_1</name>
    <name evidence="3" type="ORF">CQU01_07160</name>
</gene>
<proteinExistence type="predicted"/>
<evidence type="ECO:0000313" key="4">
    <source>
        <dbReference type="Proteomes" id="UP000321491"/>
    </source>
</evidence>
<feature type="domain" description="Dipicolinate synthase subunit A N-terminal" evidence="2">
    <location>
        <begin position="6"/>
        <end position="122"/>
    </location>
</feature>
<evidence type="ECO:0000259" key="1">
    <source>
        <dbReference type="Pfam" id="PF02826"/>
    </source>
</evidence>
<sequence>MSEYTVAIIGGDARYIELIRQLQYIPQINIVISGFNKLEQGFIGAQHVDFSDLNIEHIDAIVLPITGTKQKGQVETIFSDETIILTEKWFKRLKKPTPVFTGITNHYLTSITTNTYAQVIPLLDRDDVAIFNSIPTAEGTILMAMKHTDYTIHSSRVIVVGFGRVGHTVANKFAALGAHVSVAASRIKDLARIIEMGLNAIPIEQLYQYTNECDILINTVPARVINEKVIQHLPSHALIFDLASKPGGTDFKFAKQRGIKAILSESLPGIVAPKTAGKILADVIIQILQERGSTNES</sequence>